<dbReference type="RefSeq" id="WP_150944328.1">
    <property type="nucleotide sequence ID" value="NZ_VCMV01000014.1"/>
</dbReference>
<evidence type="ECO:0000313" key="3">
    <source>
        <dbReference type="EMBL" id="KAB0266977.1"/>
    </source>
</evidence>
<feature type="compositionally biased region" description="Low complexity" evidence="1">
    <location>
        <begin position="58"/>
        <end position="80"/>
    </location>
</feature>
<protein>
    <submittedName>
        <fullName evidence="3">DUF1236 domain-containing protein</fullName>
    </submittedName>
</protein>
<dbReference type="OrthoDB" id="102964at2"/>
<name>A0A5N3PB59_9HYPH</name>
<keyword evidence="4" id="KW-1185">Reference proteome</keyword>
<reference evidence="3 4" key="1">
    <citation type="journal article" date="2019" name="Microorganisms">
        <title>Genome Insights into the Novel Species Microvirga brassicacearum, a Rapeseed Endophyte with Biotechnological Potential.</title>
        <authorList>
            <person name="Jimenez-Gomez A."/>
            <person name="Saati-Santamaria Z."/>
            <person name="Igual J.M."/>
            <person name="Rivas R."/>
            <person name="Mateos P.F."/>
            <person name="Garcia-Fraile P."/>
        </authorList>
    </citation>
    <scope>NUCLEOTIDE SEQUENCE [LARGE SCALE GENOMIC DNA]</scope>
    <source>
        <strain evidence="3 4">CDVBN77</strain>
    </source>
</reference>
<dbReference type="Pfam" id="PF06823">
    <property type="entry name" value="DUF1236"/>
    <property type="match status" value="1"/>
</dbReference>
<feature type="chain" id="PRO_5024335080" evidence="2">
    <location>
        <begin position="23"/>
        <end position="193"/>
    </location>
</feature>
<evidence type="ECO:0000313" key="4">
    <source>
        <dbReference type="Proteomes" id="UP000325684"/>
    </source>
</evidence>
<evidence type="ECO:0000256" key="1">
    <source>
        <dbReference type="SAM" id="MobiDB-lite"/>
    </source>
</evidence>
<feature type="signal peptide" evidence="2">
    <location>
        <begin position="1"/>
        <end position="22"/>
    </location>
</feature>
<feature type="compositionally biased region" description="Low complexity" evidence="1">
    <location>
        <begin position="88"/>
        <end position="111"/>
    </location>
</feature>
<accession>A0A5N3PB59</accession>
<dbReference type="AlphaFoldDB" id="A0A5N3PB59"/>
<organism evidence="3 4">
    <name type="scientific">Microvirga brassicacearum</name>
    <dbReference type="NCBI Taxonomy" id="2580413"/>
    <lineage>
        <taxon>Bacteria</taxon>
        <taxon>Pseudomonadati</taxon>
        <taxon>Pseudomonadota</taxon>
        <taxon>Alphaproteobacteria</taxon>
        <taxon>Hyphomicrobiales</taxon>
        <taxon>Methylobacteriaceae</taxon>
        <taxon>Microvirga</taxon>
    </lineage>
</organism>
<dbReference type="InterPro" id="IPR009642">
    <property type="entry name" value="DUF1236"/>
</dbReference>
<feature type="compositionally biased region" description="Low complexity" evidence="1">
    <location>
        <begin position="24"/>
        <end position="46"/>
    </location>
</feature>
<keyword evidence="2" id="KW-0732">Signal</keyword>
<dbReference type="Proteomes" id="UP000325684">
    <property type="component" value="Unassembled WGS sequence"/>
</dbReference>
<comment type="caution">
    <text evidence="3">The sequence shown here is derived from an EMBL/GenBank/DDBJ whole genome shotgun (WGS) entry which is preliminary data.</text>
</comment>
<proteinExistence type="predicted"/>
<dbReference type="EMBL" id="VCMV01000014">
    <property type="protein sequence ID" value="KAB0266977.1"/>
    <property type="molecule type" value="Genomic_DNA"/>
</dbReference>
<evidence type="ECO:0000256" key="2">
    <source>
        <dbReference type="SAM" id="SignalP"/>
    </source>
</evidence>
<feature type="region of interest" description="Disordered" evidence="1">
    <location>
        <begin position="24"/>
        <end position="113"/>
    </location>
</feature>
<gene>
    <name evidence="3" type="ORF">FEZ63_11105</name>
</gene>
<sequence length="193" mass="18926">MRMTLLTTAAVAALSLSFAAVAQTSGTPGTSGGTTVNPGAGASPSGPAGGPASGQMNRPPSDGSGASAPPRATGSGAPGTASGGAQGAPGAAPTTTGSTTGSPSTAVSVSSEQRTEITRAFSGVNVQPLTNVEFNVSVGASVPASVTTLYDCPNTVERILTGLPECKYVVIRDQIVIVEPSTRRIVTVIERRG</sequence>